<evidence type="ECO:0000313" key="2">
    <source>
        <dbReference type="EMBL" id="SMC89318.1"/>
    </source>
</evidence>
<dbReference type="InterPro" id="IPR036514">
    <property type="entry name" value="SGNH_hydro_sf"/>
</dbReference>
<proteinExistence type="predicted"/>
<dbReference type="STRING" id="1434700.SAMN06296427_11211"/>
<dbReference type="EMBL" id="FWXS01000012">
    <property type="protein sequence ID" value="SMC89318.1"/>
    <property type="molecule type" value="Genomic_DNA"/>
</dbReference>
<feature type="compositionally biased region" description="Basic and acidic residues" evidence="1">
    <location>
        <begin position="1"/>
        <end position="10"/>
    </location>
</feature>
<dbReference type="AlphaFoldDB" id="A0A1W2CX97"/>
<keyword evidence="3" id="KW-1185">Reference proteome</keyword>
<protein>
    <submittedName>
        <fullName evidence="2">Uncharacterized protein</fullName>
    </submittedName>
</protein>
<evidence type="ECO:0000313" key="3">
    <source>
        <dbReference type="Proteomes" id="UP000192393"/>
    </source>
</evidence>
<reference evidence="2 3" key="1">
    <citation type="submission" date="2017-04" db="EMBL/GenBank/DDBJ databases">
        <authorList>
            <person name="Afonso C.L."/>
            <person name="Miller P.J."/>
            <person name="Scott M.A."/>
            <person name="Spackman E."/>
            <person name="Goraichik I."/>
            <person name="Dimitrov K.M."/>
            <person name="Suarez D.L."/>
            <person name="Swayne D.E."/>
        </authorList>
    </citation>
    <scope>NUCLEOTIDE SEQUENCE [LARGE SCALE GENOMIC DNA]</scope>
    <source>
        <strain evidence="2 3">CGMCC 1.12708</strain>
    </source>
</reference>
<gene>
    <name evidence="2" type="ORF">SAMN06296427_11211</name>
</gene>
<name>A0A1W2CX97_9FLAO</name>
<feature type="region of interest" description="Disordered" evidence="1">
    <location>
        <begin position="1"/>
        <end position="20"/>
    </location>
</feature>
<accession>A0A1W2CX97</accession>
<dbReference type="Proteomes" id="UP000192393">
    <property type="component" value="Unassembled WGS sequence"/>
</dbReference>
<dbReference type="RefSeq" id="WP_159447504.1">
    <property type="nucleotide sequence ID" value="NZ_FWXS01000012.1"/>
</dbReference>
<dbReference type="Gene3D" id="3.40.50.1110">
    <property type="entry name" value="SGNH hydrolase"/>
    <property type="match status" value="1"/>
</dbReference>
<organism evidence="2 3">
    <name type="scientific">Moheibacter sediminis</name>
    <dbReference type="NCBI Taxonomy" id="1434700"/>
    <lineage>
        <taxon>Bacteria</taxon>
        <taxon>Pseudomonadati</taxon>
        <taxon>Bacteroidota</taxon>
        <taxon>Flavobacteriia</taxon>
        <taxon>Flavobacteriales</taxon>
        <taxon>Weeksellaceae</taxon>
        <taxon>Moheibacter</taxon>
    </lineage>
</organism>
<evidence type="ECO:0000256" key="1">
    <source>
        <dbReference type="SAM" id="MobiDB-lite"/>
    </source>
</evidence>
<dbReference type="GO" id="GO:0016788">
    <property type="term" value="F:hydrolase activity, acting on ester bonds"/>
    <property type="evidence" value="ECO:0007669"/>
    <property type="project" value="UniProtKB-ARBA"/>
</dbReference>
<dbReference type="OrthoDB" id="9802318at2"/>
<sequence>MNLPKGKYEAYPEGQEDNTHFQTEGAKVVAGLVFNELKKITNSND</sequence>